<evidence type="ECO:0000259" key="4">
    <source>
        <dbReference type="Pfam" id="PF01551"/>
    </source>
</evidence>
<dbReference type="SUPFAM" id="SSF51261">
    <property type="entry name" value="Duplicated hybrid motif"/>
    <property type="match status" value="1"/>
</dbReference>
<dbReference type="Proteomes" id="UP001597383">
    <property type="component" value="Unassembled WGS sequence"/>
</dbReference>
<reference evidence="7" key="1">
    <citation type="journal article" date="2019" name="Int. J. Syst. Evol. Microbiol.">
        <title>The Global Catalogue of Microorganisms (GCM) 10K type strain sequencing project: providing services to taxonomists for standard genome sequencing and annotation.</title>
        <authorList>
            <consortium name="The Broad Institute Genomics Platform"/>
            <consortium name="The Broad Institute Genome Sequencing Center for Infectious Disease"/>
            <person name="Wu L."/>
            <person name="Ma J."/>
        </authorList>
    </citation>
    <scope>NUCLEOTIDE SEQUENCE [LARGE SCALE GENOMIC DNA]</scope>
    <source>
        <strain evidence="7">R28</strain>
    </source>
</reference>
<keyword evidence="1" id="KW-0732">Signal</keyword>
<dbReference type="InterPro" id="IPR016047">
    <property type="entry name" value="M23ase_b-sheet_dom"/>
</dbReference>
<protein>
    <submittedName>
        <fullName evidence="6">Murein hydrolase activator EnvC family protein</fullName>
    </submittedName>
</protein>
<dbReference type="GO" id="GO:0016787">
    <property type="term" value="F:hydrolase activity"/>
    <property type="evidence" value="ECO:0007669"/>
    <property type="project" value="UniProtKB-KW"/>
</dbReference>
<organism evidence="6 7">
    <name type="scientific">Ornithinibacillus salinisoli</name>
    <dbReference type="NCBI Taxonomy" id="1848459"/>
    <lineage>
        <taxon>Bacteria</taxon>
        <taxon>Bacillati</taxon>
        <taxon>Bacillota</taxon>
        <taxon>Bacilli</taxon>
        <taxon>Bacillales</taxon>
        <taxon>Bacillaceae</taxon>
        <taxon>Ornithinibacillus</taxon>
    </lineage>
</organism>
<keyword evidence="6" id="KW-0378">Hydrolase</keyword>
<name>A0ABW4W2C2_9BACI</name>
<feature type="coiled-coil region" evidence="2">
    <location>
        <begin position="189"/>
        <end position="303"/>
    </location>
</feature>
<feature type="region of interest" description="Disordered" evidence="3">
    <location>
        <begin position="44"/>
        <end position="66"/>
    </location>
</feature>
<dbReference type="InterPro" id="IPR057309">
    <property type="entry name" value="PcsB_CC"/>
</dbReference>
<dbReference type="PANTHER" id="PTHR21666">
    <property type="entry name" value="PEPTIDASE-RELATED"/>
    <property type="match status" value="1"/>
</dbReference>
<dbReference type="PANTHER" id="PTHR21666:SF270">
    <property type="entry name" value="MUREIN HYDROLASE ACTIVATOR ENVC"/>
    <property type="match status" value="1"/>
</dbReference>
<dbReference type="SUPFAM" id="SSF57997">
    <property type="entry name" value="Tropomyosin"/>
    <property type="match status" value="1"/>
</dbReference>
<evidence type="ECO:0000313" key="6">
    <source>
        <dbReference type="EMBL" id="MFD2045005.1"/>
    </source>
</evidence>
<proteinExistence type="predicted"/>
<feature type="domain" description="M23ase beta-sheet core" evidence="4">
    <location>
        <begin position="335"/>
        <end position="427"/>
    </location>
</feature>
<sequence length="446" mass="50008">MKRFVPLTFILVLVLTAPNISWNVVSAQSVDELEEEIKELEKEELELKEKQSDLDSEKSETEHKIEENLEKQDTVKSDIASIDKQLDATQASIQAKENEIQSTNQEIDELTNKIEELKVQMEELKEEIKKLQEKIEKREELLRDRLRSIQQSGGTMRYLEVLLGSSSFADFISRTAAVNIMMDQDKAIMESLKEDRIMVENKKTEVEDSKAEVEDKKGEVEGKKLALESQKQDLVALQSQLDQQIAEKETLMAQLEEEHEHLEEYKFTLADEQAMLQAQNQAVQKAREIAEKEKSELSQLSQSNPGSGDFIWPAAGSRSSNFGNRVDPITYERSFHLGIDISGPSGTPIYAAASGVAMPGDKSGTYGNHVLIASHINGVDYTTLYAHMSSYTITAGQVVQQGDLIGYMGSTGRSTGPHLHFEIHKGGWIGFYPPNSNVVNPLDYLP</sequence>
<comment type="caution">
    <text evidence="6">The sequence shown here is derived from an EMBL/GenBank/DDBJ whole genome shotgun (WGS) entry which is preliminary data.</text>
</comment>
<dbReference type="Pfam" id="PF01551">
    <property type="entry name" value="Peptidase_M23"/>
    <property type="match status" value="1"/>
</dbReference>
<evidence type="ECO:0000256" key="3">
    <source>
        <dbReference type="SAM" id="MobiDB-lite"/>
    </source>
</evidence>
<accession>A0ABW4W2C2</accession>
<dbReference type="CDD" id="cd12797">
    <property type="entry name" value="M23_peptidase"/>
    <property type="match status" value="1"/>
</dbReference>
<evidence type="ECO:0000259" key="5">
    <source>
        <dbReference type="Pfam" id="PF24568"/>
    </source>
</evidence>
<dbReference type="RefSeq" id="WP_377557613.1">
    <property type="nucleotide sequence ID" value="NZ_JBHUHQ010000016.1"/>
</dbReference>
<dbReference type="Gene3D" id="6.10.250.3150">
    <property type="match status" value="1"/>
</dbReference>
<evidence type="ECO:0000256" key="1">
    <source>
        <dbReference type="ARBA" id="ARBA00022729"/>
    </source>
</evidence>
<dbReference type="InterPro" id="IPR050570">
    <property type="entry name" value="Cell_wall_metabolism_enzyme"/>
</dbReference>
<evidence type="ECO:0000313" key="7">
    <source>
        <dbReference type="Proteomes" id="UP001597383"/>
    </source>
</evidence>
<dbReference type="Pfam" id="PF24568">
    <property type="entry name" value="CC_PcsB"/>
    <property type="match status" value="1"/>
</dbReference>
<dbReference type="InterPro" id="IPR011055">
    <property type="entry name" value="Dup_hybrid_motif"/>
</dbReference>
<gene>
    <name evidence="6" type="ORF">ACFSJF_12045</name>
</gene>
<keyword evidence="2" id="KW-0175">Coiled coil</keyword>
<dbReference type="EMBL" id="JBHUHQ010000016">
    <property type="protein sequence ID" value="MFD2045005.1"/>
    <property type="molecule type" value="Genomic_DNA"/>
</dbReference>
<evidence type="ECO:0000256" key="2">
    <source>
        <dbReference type="SAM" id="Coils"/>
    </source>
</evidence>
<dbReference type="Gene3D" id="2.70.70.10">
    <property type="entry name" value="Glucose Permease (Domain IIA)"/>
    <property type="match status" value="1"/>
</dbReference>
<keyword evidence="7" id="KW-1185">Reference proteome</keyword>
<feature type="domain" description="Peptidoglycan hydrolase PcsB coiled-coil" evidence="5">
    <location>
        <begin position="128"/>
        <end position="202"/>
    </location>
</feature>